<gene>
    <name evidence="2" type="ordered locus">Adeh_3404</name>
</gene>
<dbReference type="eggNOG" id="COG3137">
    <property type="taxonomic scope" value="Bacteria"/>
</dbReference>
<organism evidence="2 3">
    <name type="scientific">Anaeromyxobacter dehalogenans (strain 2CP-C)</name>
    <dbReference type="NCBI Taxonomy" id="290397"/>
    <lineage>
        <taxon>Bacteria</taxon>
        <taxon>Pseudomonadati</taxon>
        <taxon>Myxococcota</taxon>
        <taxon>Myxococcia</taxon>
        <taxon>Myxococcales</taxon>
        <taxon>Cystobacterineae</taxon>
        <taxon>Anaeromyxobacteraceae</taxon>
        <taxon>Anaeromyxobacter</taxon>
    </lineage>
</organism>
<proteinExistence type="predicted"/>
<protein>
    <recommendedName>
        <fullName evidence="4">Salt-induced outer membrane protein</fullName>
    </recommendedName>
</protein>
<dbReference type="OrthoDB" id="5496507at2"/>
<accession>Q2IF15</accession>
<evidence type="ECO:0008006" key="4">
    <source>
        <dbReference type="Google" id="ProtNLM"/>
    </source>
</evidence>
<name>Q2IF15_ANADE</name>
<dbReference type="InterPro" id="IPR007433">
    <property type="entry name" value="DUF481"/>
</dbReference>
<feature type="signal peptide" evidence="1">
    <location>
        <begin position="1"/>
        <end position="22"/>
    </location>
</feature>
<evidence type="ECO:0000313" key="3">
    <source>
        <dbReference type="Proteomes" id="UP000001935"/>
    </source>
</evidence>
<dbReference type="HOGENOM" id="CLU_057310_0_0_7"/>
<feature type="chain" id="PRO_5004209987" description="Salt-induced outer membrane protein" evidence="1">
    <location>
        <begin position="23"/>
        <end position="263"/>
    </location>
</feature>
<sequence length="263" mass="27757">MKRTAWVALLAPALAAAADAPAKPGPEWSGVVGAGVIVLTGNAETTTMNGAASAQREAGGWTLAGKATGVYGRTRPASRDQPAETVALGATGQLRADRKVAEHVTVFALGGAETDHVASLEYRAYGEAGAGWLWLDRKQDAGGELFLRTDLGVRYTYDARWQYYGTAEAPEGDLPDVEAVSPRAGLAFRYGFSDHVKLVQEAEVLANVTDGERWQVRSLTKLASRLVKAVSFGLSYQVAYDSAPAPGKVRTDTALGATVEVAF</sequence>
<dbReference type="EMBL" id="CP000251">
    <property type="protein sequence ID" value="ABC83171.1"/>
    <property type="molecule type" value="Genomic_DNA"/>
</dbReference>
<dbReference type="RefSeq" id="WP_011422453.1">
    <property type="nucleotide sequence ID" value="NC_007760.1"/>
</dbReference>
<dbReference type="KEGG" id="ade:Adeh_3404"/>
<dbReference type="Proteomes" id="UP000001935">
    <property type="component" value="Chromosome"/>
</dbReference>
<reference evidence="2 3" key="1">
    <citation type="submission" date="2006-01" db="EMBL/GenBank/DDBJ databases">
        <title>Complete sequence of Anaeromyxobacter dehalogenans 2CP-C.</title>
        <authorList>
            <consortium name="US DOE Joint Genome Institute"/>
            <person name="Copeland A."/>
            <person name="Lucas S."/>
            <person name="Lapidus A."/>
            <person name="Barry K."/>
            <person name="Detter J.C."/>
            <person name="Glavina T."/>
            <person name="Hammon N."/>
            <person name="Israni S."/>
            <person name="Pitluck S."/>
            <person name="Brettin T."/>
            <person name="Bruce D."/>
            <person name="Han C."/>
            <person name="Tapia R."/>
            <person name="Gilna P."/>
            <person name="Kiss H."/>
            <person name="Schmutz J."/>
            <person name="Larimer F."/>
            <person name="Land M."/>
            <person name="Kyrpides N."/>
            <person name="Anderson I."/>
            <person name="Sanford R.A."/>
            <person name="Ritalahti K.M."/>
            <person name="Thomas H.S."/>
            <person name="Kirby J.R."/>
            <person name="Zhulin I.B."/>
            <person name="Loeffler F.E."/>
            <person name="Richardson P."/>
        </authorList>
    </citation>
    <scope>NUCLEOTIDE SEQUENCE [LARGE SCALE GENOMIC DNA]</scope>
    <source>
        <strain evidence="2 3">2CP-C</strain>
    </source>
</reference>
<evidence type="ECO:0000313" key="2">
    <source>
        <dbReference type="EMBL" id="ABC83171.1"/>
    </source>
</evidence>
<keyword evidence="1" id="KW-0732">Signal</keyword>
<dbReference type="Pfam" id="PF04338">
    <property type="entry name" value="DUF481"/>
    <property type="match status" value="1"/>
</dbReference>
<evidence type="ECO:0000256" key="1">
    <source>
        <dbReference type="SAM" id="SignalP"/>
    </source>
</evidence>
<dbReference type="AlphaFoldDB" id="Q2IF15"/>